<evidence type="ECO:0000313" key="3">
    <source>
        <dbReference type="Proteomes" id="UP001054837"/>
    </source>
</evidence>
<dbReference type="Proteomes" id="UP001054837">
    <property type="component" value="Unassembled WGS sequence"/>
</dbReference>
<proteinExistence type="predicted"/>
<organism evidence="2 3">
    <name type="scientific">Caerostris darwini</name>
    <dbReference type="NCBI Taxonomy" id="1538125"/>
    <lineage>
        <taxon>Eukaryota</taxon>
        <taxon>Metazoa</taxon>
        <taxon>Ecdysozoa</taxon>
        <taxon>Arthropoda</taxon>
        <taxon>Chelicerata</taxon>
        <taxon>Arachnida</taxon>
        <taxon>Araneae</taxon>
        <taxon>Araneomorphae</taxon>
        <taxon>Entelegynae</taxon>
        <taxon>Araneoidea</taxon>
        <taxon>Araneidae</taxon>
        <taxon>Caerostris</taxon>
    </lineage>
</organism>
<feature type="region of interest" description="Disordered" evidence="1">
    <location>
        <begin position="31"/>
        <end position="50"/>
    </location>
</feature>
<keyword evidence="3" id="KW-1185">Reference proteome</keyword>
<comment type="caution">
    <text evidence="2">The sequence shown here is derived from an EMBL/GenBank/DDBJ whole genome shotgun (WGS) entry which is preliminary data.</text>
</comment>
<protein>
    <submittedName>
        <fullName evidence="2">Uncharacterized protein</fullName>
    </submittedName>
</protein>
<dbReference type="EMBL" id="BPLQ01002577">
    <property type="protein sequence ID" value="GIX94181.1"/>
    <property type="molecule type" value="Genomic_DNA"/>
</dbReference>
<name>A0AAV4PEN4_9ARAC</name>
<sequence>MPARRPKTISEVLDKEGRLRAMTRRHHNEGELSLPLCIRPPPRPPGPTPPVPRPQNFIMPLPFAQVIRPCHVLLTQRQASIYIQILHRRRGTHVCALNNINMDECKTSWSARGISFCAATEAPVVTFSRMSVATPSVCPFEDTSAPIKIGRRVNCEILLHSFAQDLIGIFTF</sequence>
<accession>A0AAV4PEN4</accession>
<reference evidence="2 3" key="1">
    <citation type="submission" date="2021-06" db="EMBL/GenBank/DDBJ databases">
        <title>Caerostris darwini draft genome.</title>
        <authorList>
            <person name="Kono N."/>
            <person name="Arakawa K."/>
        </authorList>
    </citation>
    <scope>NUCLEOTIDE SEQUENCE [LARGE SCALE GENOMIC DNA]</scope>
</reference>
<feature type="compositionally biased region" description="Pro residues" evidence="1">
    <location>
        <begin position="38"/>
        <end position="50"/>
    </location>
</feature>
<dbReference type="AlphaFoldDB" id="A0AAV4PEN4"/>
<evidence type="ECO:0000256" key="1">
    <source>
        <dbReference type="SAM" id="MobiDB-lite"/>
    </source>
</evidence>
<gene>
    <name evidence="2" type="ORF">CDAR_485301</name>
</gene>
<evidence type="ECO:0000313" key="2">
    <source>
        <dbReference type="EMBL" id="GIX94181.1"/>
    </source>
</evidence>